<dbReference type="EMBL" id="ML993609">
    <property type="protein sequence ID" value="KAF2163349.1"/>
    <property type="molecule type" value="Genomic_DNA"/>
</dbReference>
<dbReference type="GO" id="GO:0060090">
    <property type="term" value="F:molecular adaptor activity"/>
    <property type="evidence" value="ECO:0007669"/>
    <property type="project" value="TreeGrafter"/>
</dbReference>
<evidence type="ECO:0000256" key="1">
    <source>
        <dbReference type="ARBA" id="ARBA00006259"/>
    </source>
</evidence>
<name>A0A6A6CCD9_ZASCE</name>
<dbReference type="RefSeq" id="XP_033664238.1">
    <property type="nucleotide sequence ID" value="XM_033817916.1"/>
</dbReference>
<evidence type="ECO:0000256" key="2">
    <source>
        <dbReference type="ARBA" id="ARBA00013806"/>
    </source>
</evidence>
<dbReference type="PANTHER" id="PTHR28005">
    <property type="entry name" value="AUTOPHAGY-RELATED PROTEIN 17"/>
    <property type="match status" value="1"/>
</dbReference>
<feature type="region of interest" description="Disordered" evidence="7">
    <location>
        <begin position="1"/>
        <end position="22"/>
    </location>
</feature>
<evidence type="ECO:0000256" key="5">
    <source>
        <dbReference type="ARBA" id="ARBA00023136"/>
    </source>
</evidence>
<dbReference type="GO" id="GO:1990316">
    <property type="term" value="C:Atg1/ULK1 kinase complex"/>
    <property type="evidence" value="ECO:0007669"/>
    <property type="project" value="TreeGrafter"/>
</dbReference>
<dbReference type="GO" id="GO:0000045">
    <property type="term" value="P:autophagosome assembly"/>
    <property type="evidence" value="ECO:0007669"/>
    <property type="project" value="TreeGrafter"/>
</dbReference>
<proteinExistence type="inferred from homology"/>
<keyword evidence="3 6" id="KW-0963">Cytoplasm</keyword>
<evidence type="ECO:0000259" key="8">
    <source>
        <dbReference type="Pfam" id="PF04108"/>
    </source>
</evidence>
<dbReference type="GO" id="GO:0030295">
    <property type="term" value="F:protein kinase activator activity"/>
    <property type="evidence" value="ECO:0007669"/>
    <property type="project" value="TreeGrafter"/>
</dbReference>
<evidence type="ECO:0000313" key="10">
    <source>
        <dbReference type="Proteomes" id="UP000799537"/>
    </source>
</evidence>
<dbReference type="GO" id="GO:0034727">
    <property type="term" value="P:piecemeal microautophagy of the nucleus"/>
    <property type="evidence" value="ECO:0007669"/>
    <property type="project" value="TreeGrafter"/>
</dbReference>
<evidence type="ECO:0000256" key="3">
    <source>
        <dbReference type="ARBA" id="ARBA00022490"/>
    </source>
</evidence>
<keyword evidence="4 6" id="KW-0072">Autophagy</keyword>
<accession>A0A6A6CCD9</accession>
<organism evidence="9 10">
    <name type="scientific">Zasmidium cellare ATCC 36951</name>
    <dbReference type="NCBI Taxonomy" id="1080233"/>
    <lineage>
        <taxon>Eukaryota</taxon>
        <taxon>Fungi</taxon>
        <taxon>Dikarya</taxon>
        <taxon>Ascomycota</taxon>
        <taxon>Pezizomycotina</taxon>
        <taxon>Dothideomycetes</taxon>
        <taxon>Dothideomycetidae</taxon>
        <taxon>Mycosphaerellales</taxon>
        <taxon>Mycosphaerellaceae</taxon>
        <taxon>Zasmidium</taxon>
    </lineage>
</organism>
<feature type="compositionally biased region" description="Basic and acidic residues" evidence="7">
    <location>
        <begin position="212"/>
        <end position="225"/>
    </location>
</feature>
<comment type="similarity">
    <text evidence="1 6">Belongs to the ATG17 family.</text>
</comment>
<feature type="compositionally biased region" description="Low complexity" evidence="7">
    <location>
        <begin position="1"/>
        <end position="10"/>
    </location>
</feature>
<sequence length="499" mass="56032">MSSSSESSLSPSPPASPDASYHGPPSLERLVVHFVAAKRSLASTAHVYRANELVTSSRLLIEEIAVLNAKNAFGRNGLDDQVNTLDSIKDALVDDRDRVAEEFEATLATLDKAHNRLEKTLKTLRKTVVQSQRSGEQRHAQSESDGETAETTEHTASEQKTLFHFIDEENHEALQSSLRGLIDEYRIARGDLDGNLQVFDNLLRSITNKLSDRLDESDSPDRPTIYDEPPPSIDELFRRMEEHATEMASNLQNLVQHYDLCITALKHTEGGGEAAKQAIQSAELAKGTPGSEESLYGKTVPEPISEEELTQMLDVIDKDSEEVEDVVTEISERGSDMESDYQQLSKYAKKTCQRNKTLRHVLVLMHDIRAAIPGHLEASAKFRESWQDISISMQSKTKELAELSIFYDDFVSGYGRLLQEVERRRANEAQMKKIAERARKEIEKIYEADQMARQEFIDEYGHVVPTDLGALHGLQDRAPRWEIRAVADGDETQARLNDG</sequence>
<feature type="region of interest" description="Disordered" evidence="7">
    <location>
        <begin position="128"/>
        <end position="156"/>
    </location>
</feature>
<evidence type="ECO:0000256" key="7">
    <source>
        <dbReference type="SAM" id="MobiDB-lite"/>
    </source>
</evidence>
<dbReference type="Pfam" id="PF04108">
    <property type="entry name" value="ATG17_like"/>
    <property type="match status" value="1"/>
</dbReference>
<dbReference type="InterPro" id="IPR007240">
    <property type="entry name" value="Atg17"/>
</dbReference>
<dbReference type="GO" id="GO:0034045">
    <property type="term" value="C:phagophore assembly site membrane"/>
    <property type="evidence" value="ECO:0007669"/>
    <property type="project" value="UniProtKB-SubCell"/>
</dbReference>
<dbReference type="InterPro" id="IPR045326">
    <property type="entry name" value="ATG17-like_dom"/>
</dbReference>
<dbReference type="PANTHER" id="PTHR28005:SF1">
    <property type="entry name" value="AUTOPHAGY-RELATED PROTEIN 17"/>
    <property type="match status" value="1"/>
</dbReference>
<gene>
    <name evidence="9" type="ORF">M409DRAFT_68610</name>
</gene>
<dbReference type="GeneID" id="54571188"/>
<dbReference type="AlphaFoldDB" id="A0A6A6CCD9"/>
<protein>
    <recommendedName>
        <fullName evidence="2 6">Autophagy-related protein 17</fullName>
    </recommendedName>
</protein>
<dbReference type="GO" id="GO:0000422">
    <property type="term" value="P:autophagy of mitochondrion"/>
    <property type="evidence" value="ECO:0007669"/>
    <property type="project" value="TreeGrafter"/>
</dbReference>
<comment type="subcellular location">
    <subcellularLocation>
        <location evidence="6">Cytoplasm</location>
    </subcellularLocation>
    <subcellularLocation>
        <location evidence="6">Preautophagosomal structure membrane</location>
        <topology evidence="6">Peripheral membrane protein</topology>
    </subcellularLocation>
</comment>
<keyword evidence="10" id="KW-1185">Reference proteome</keyword>
<dbReference type="Proteomes" id="UP000799537">
    <property type="component" value="Unassembled WGS sequence"/>
</dbReference>
<evidence type="ECO:0000256" key="6">
    <source>
        <dbReference type="RuleBase" id="RU368080"/>
    </source>
</evidence>
<evidence type="ECO:0000313" key="9">
    <source>
        <dbReference type="EMBL" id="KAF2163349.1"/>
    </source>
</evidence>
<dbReference type="OrthoDB" id="1937984at2759"/>
<evidence type="ECO:0000256" key="4">
    <source>
        <dbReference type="ARBA" id="ARBA00023006"/>
    </source>
</evidence>
<feature type="region of interest" description="Disordered" evidence="7">
    <location>
        <begin position="212"/>
        <end position="231"/>
    </location>
</feature>
<feature type="domain" description="Autophagy protein ATG17-like" evidence="8">
    <location>
        <begin position="40"/>
        <end position="463"/>
    </location>
</feature>
<comment type="function">
    <text evidence="6">Autophagy-specific protein that functions in response to autophagy-inducing signals as a scaffold to recruit other ATG proteins to organize preautophagosomal structure (PAS) formation. Modulates the timing and magnitude of the autophagy response, such as the size of the sequestering vesicles. Plays particularly a role in pexophagy and nucleophagy.</text>
</comment>
<reference evidence="9" key="1">
    <citation type="journal article" date="2020" name="Stud. Mycol.">
        <title>101 Dothideomycetes genomes: a test case for predicting lifestyles and emergence of pathogens.</title>
        <authorList>
            <person name="Haridas S."/>
            <person name="Albert R."/>
            <person name="Binder M."/>
            <person name="Bloem J."/>
            <person name="Labutti K."/>
            <person name="Salamov A."/>
            <person name="Andreopoulos B."/>
            <person name="Baker S."/>
            <person name="Barry K."/>
            <person name="Bills G."/>
            <person name="Bluhm B."/>
            <person name="Cannon C."/>
            <person name="Castanera R."/>
            <person name="Culley D."/>
            <person name="Daum C."/>
            <person name="Ezra D."/>
            <person name="Gonzalez J."/>
            <person name="Henrissat B."/>
            <person name="Kuo A."/>
            <person name="Liang C."/>
            <person name="Lipzen A."/>
            <person name="Lutzoni F."/>
            <person name="Magnuson J."/>
            <person name="Mondo S."/>
            <person name="Nolan M."/>
            <person name="Ohm R."/>
            <person name="Pangilinan J."/>
            <person name="Park H.-J."/>
            <person name="Ramirez L."/>
            <person name="Alfaro M."/>
            <person name="Sun H."/>
            <person name="Tritt A."/>
            <person name="Yoshinaga Y."/>
            <person name="Zwiers L.-H."/>
            <person name="Turgeon B."/>
            <person name="Goodwin S."/>
            <person name="Spatafora J."/>
            <person name="Crous P."/>
            <person name="Grigoriev I."/>
        </authorList>
    </citation>
    <scope>NUCLEOTIDE SEQUENCE</scope>
    <source>
        <strain evidence="9">ATCC 36951</strain>
    </source>
</reference>
<keyword evidence="5" id="KW-0472">Membrane</keyword>